<dbReference type="AlphaFoldDB" id="A0AAD6MUG0"/>
<feature type="region of interest" description="Disordered" evidence="1">
    <location>
        <begin position="1"/>
        <end position="182"/>
    </location>
</feature>
<comment type="caution">
    <text evidence="3">The sequence shown here is derived from an EMBL/GenBank/DDBJ whole genome shotgun (WGS) entry which is preliminary data.</text>
</comment>
<dbReference type="EMBL" id="JAQJAN010000011">
    <property type="protein sequence ID" value="KAJ5719440.1"/>
    <property type="molecule type" value="Genomic_DNA"/>
</dbReference>
<feature type="compositionally biased region" description="Low complexity" evidence="1">
    <location>
        <begin position="90"/>
        <end position="115"/>
    </location>
</feature>
<feature type="compositionally biased region" description="Low complexity" evidence="1">
    <location>
        <begin position="44"/>
        <end position="54"/>
    </location>
</feature>
<reference evidence="3" key="1">
    <citation type="journal article" date="2023" name="IMA Fungus">
        <title>Comparative genomic study of the Penicillium genus elucidates a diverse pangenome and 15 lateral gene transfer events.</title>
        <authorList>
            <person name="Petersen C."/>
            <person name="Sorensen T."/>
            <person name="Nielsen M.R."/>
            <person name="Sondergaard T.E."/>
            <person name="Sorensen J.L."/>
            <person name="Fitzpatrick D.A."/>
            <person name="Frisvad J.C."/>
            <person name="Nielsen K.L."/>
        </authorList>
    </citation>
    <scope>NUCLEOTIDE SEQUENCE</scope>
    <source>
        <strain evidence="3">IBT 17514</strain>
    </source>
</reference>
<evidence type="ECO:0000313" key="4">
    <source>
        <dbReference type="Proteomes" id="UP001215712"/>
    </source>
</evidence>
<feature type="region of interest" description="Disordered" evidence="1">
    <location>
        <begin position="309"/>
        <end position="390"/>
    </location>
</feature>
<reference evidence="3" key="2">
    <citation type="submission" date="2023-01" db="EMBL/GenBank/DDBJ databases">
        <authorList>
            <person name="Petersen C."/>
        </authorList>
    </citation>
    <scope>NUCLEOTIDE SEQUENCE</scope>
    <source>
        <strain evidence="3">IBT 17514</strain>
    </source>
</reference>
<accession>A0AAD6MUG0</accession>
<feature type="compositionally biased region" description="Polar residues" evidence="1">
    <location>
        <begin position="7"/>
        <end position="17"/>
    </location>
</feature>
<feature type="compositionally biased region" description="Polar residues" evidence="1">
    <location>
        <begin position="268"/>
        <end position="290"/>
    </location>
</feature>
<dbReference type="InterPro" id="IPR011992">
    <property type="entry name" value="EF-hand-dom_pair"/>
</dbReference>
<name>A0AAD6MUG0_9EURO</name>
<protein>
    <recommendedName>
        <fullName evidence="2">EH domain-containing protein</fullName>
    </recommendedName>
</protein>
<dbReference type="GO" id="GO:0005737">
    <property type="term" value="C:cytoplasm"/>
    <property type="evidence" value="ECO:0007669"/>
    <property type="project" value="TreeGrafter"/>
</dbReference>
<feature type="compositionally biased region" description="Basic and acidic residues" evidence="1">
    <location>
        <begin position="127"/>
        <end position="138"/>
    </location>
</feature>
<feature type="compositionally biased region" description="Polar residues" evidence="1">
    <location>
        <begin position="31"/>
        <end position="43"/>
    </location>
</feature>
<dbReference type="Gene3D" id="1.10.238.10">
    <property type="entry name" value="EF-hand"/>
    <property type="match status" value="1"/>
</dbReference>
<feature type="domain" description="EH" evidence="2">
    <location>
        <begin position="401"/>
        <end position="507"/>
    </location>
</feature>
<dbReference type="Proteomes" id="UP001215712">
    <property type="component" value="Unassembled WGS sequence"/>
</dbReference>
<feature type="compositionally biased region" description="Basic residues" evidence="1">
    <location>
        <begin position="371"/>
        <end position="385"/>
    </location>
</feature>
<dbReference type="SMART" id="SM00027">
    <property type="entry name" value="EH"/>
    <property type="match status" value="1"/>
</dbReference>
<gene>
    <name evidence="3" type="ORF">N7493_007895</name>
</gene>
<dbReference type="Pfam" id="PF12763">
    <property type="entry name" value="EH"/>
    <property type="match status" value="1"/>
</dbReference>
<feature type="region of interest" description="Disordered" evidence="1">
    <location>
        <begin position="194"/>
        <end position="295"/>
    </location>
</feature>
<proteinExistence type="predicted"/>
<dbReference type="PANTHER" id="PTHR11216">
    <property type="entry name" value="EH DOMAIN"/>
    <property type="match status" value="1"/>
</dbReference>
<sequence length="518" mass="56627">MNGEIATANQRLTSPTLRKNDSARLGAAIAFQQSRPSPKVNPQSSAAAAAAVASRMNRHAQPHPEMDSDPGPEVGSVRDKIGRFAGNSLAPPVSTTTRPRTPSISRSPIPKSPARTPGPEQVAARLAAERSPGRRPEPALDAARLGAIRSASRMQSQTRPAAVQHEMRSPIPVRPNPSVHVPVNRMLSDEVSILDQDSTYARSPSSARSRASSIRSRASSPQPSVSSRISLSHIDDVKPRLVLPPLPARSTAPSQASLRQPAPVPTSLRATPSIASMSVRSHNSSTSTLNDPKGMDEEALSNAIVASSLASARASPMPKAPPPPPRRRRARSLLQLAQSPKKDISRTPSPPKAMPMTLRTIPKDDDSDPSRRHKRNLLHKHPHKHHEGDRKRWRMEVTELERKRYEGVWASNKGLFIPPQLSQSSEANKWPPPSEMVLNLVAREIWSRSRLPATALEQVWDLVDHQQTGLLTKEEFVVGMWLIDQQLKGHKLPPSVPDSIWDSVRYVTGIKLSSIGRL</sequence>
<keyword evidence="4" id="KW-1185">Reference proteome</keyword>
<evidence type="ECO:0000259" key="2">
    <source>
        <dbReference type="PROSITE" id="PS50031"/>
    </source>
</evidence>
<dbReference type="SUPFAM" id="SSF47473">
    <property type="entry name" value="EF-hand"/>
    <property type="match status" value="1"/>
</dbReference>
<evidence type="ECO:0000313" key="3">
    <source>
        <dbReference type="EMBL" id="KAJ5719440.1"/>
    </source>
</evidence>
<dbReference type="InterPro" id="IPR000261">
    <property type="entry name" value="EH_dom"/>
</dbReference>
<dbReference type="CDD" id="cd00052">
    <property type="entry name" value="EH"/>
    <property type="match status" value="1"/>
</dbReference>
<dbReference type="PANTHER" id="PTHR11216:SF31">
    <property type="entry name" value="AT21416P"/>
    <property type="match status" value="1"/>
</dbReference>
<feature type="compositionally biased region" description="Basic and acidic residues" evidence="1">
    <location>
        <begin position="361"/>
        <end position="370"/>
    </location>
</feature>
<organism evidence="3 4">
    <name type="scientific">Penicillium malachiteum</name>
    <dbReference type="NCBI Taxonomy" id="1324776"/>
    <lineage>
        <taxon>Eukaryota</taxon>
        <taxon>Fungi</taxon>
        <taxon>Dikarya</taxon>
        <taxon>Ascomycota</taxon>
        <taxon>Pezizomycotina</taxon>
        <taxon>Eurotiomycetes</taxon>
        <taxon>Eurotiomycetidae</taxon>
        <taxon>Eurotiales</taxon>
        <taxon>Aspergillaceae</taxon>
        <taxon>Penicillium</taxon>
    </lineage>
</organism>
<dbReference type="PROSITE" id="PS50031">
    <property type="entry name" value="EH"/>
    <property type="match status" value="1"/>
</dbReference>
<evidence type="ECO:0000256" key="1">
    <source>
        <dbReference type="SAM" id="MobiDB-lite"/>
    </source>
</evidence>
<feature type="compositionally biased region" description="Low complexity" evidence="1">
    <location>
        <begin position="201"/>
        <end position="232"/>
    </location>
</feature>